<dbReference type="GO" id="GO:0003723">
    <property type="term" value="F:RNA binding"/>
    <property type="evidence" value="ECO:0007669"/>
    <property type="project" value="InterPro"/>
</dbReference>
<dbReference type="InterPro" id="IPR005756">
    <property type="entry name" value="Ribosomal_uL24_euk/arc"/>
</dbReference>
<evidence type="ECO:0000256" key="4">
    <source>
        <dbReference type="ARBA" id="ARBA00022640"/>
    </source>
</evidence>
<name>A0A8J2T2F1_9STRA</name>
<keyword evidence="4" id="KW-0934">Plastid</keyword>
<dbReference type="Gene3D" id="2.30.30.30">
    <property type="match status" value="1"/>
</dbReference>
<protein>
    <recommendedName>
        <fullName evidence="7">50S ribosomal protein L24, chloroplastic</fullName>
    </recommendedName>
</protein>
<dbReference type="EMBL" id="CAKKNE010000006">
    <property type="protein sequence ID" value="CAH0379369.1"/>
    <property type="molecule type" value="Genomic_DNA"/>
</dbReference>
<dbReference type="PANTHER" id="PTHR11143">
    <property type="entry name" value="60S RIBOSOMAL PROTEIN L26 FAMILY MEMBER"/>
    <property type="match status" value="1"/>
</dbReference>
<keyword evidence="11" id="KW-1185">Reference proteome</keyword>
<keyword evidence="3" id="KW-0150">Chloroplast</keyword>
<dbReference type="FunFam" id="2.30.30.30:FF:000009">
    <property type="entry name" value="60S ribosomal protein L26"/>
    <property type="match status" value="1"/>
</dbReference>
<dbReference type="AlphaFoldDB" id="A0A8J2T2F1"/>
<accession>A0A8J2T2F1</accession>
<dbReference type="InterPro" id="IPR008991">
    <property type="entry name" value="Translation_prot_SH3-like_sf"/>
</dbReference>
<evidence type="ECO:0000313" key="10">
    <source>
        <dbReference type="EMBL" id="CAH0379369.1"/>
    </source>
</evidence>
<comment type="subcellular location">
    <subcellularLocation>
        <location evidence="1">Plastid</location>
        <location evidence="1">Chloroplast</location>
    </subcellularLocation>
</comment>
<dbReference type="InterPro" id="IPR014722">
    <property type="entry name" value="Rib_uL2_dom2"/>
</dbReference>
<dbReference type="GO" id="GO:0015934">
    <property type="term" value="C:large ribosomal subunit"/>
    <property type="evidence" value="ECO:0007669"/>
    <property type="project" value="InterPro"/>
</dbReference>
<dbReference type="InterPro" id="IPR005824">
    <property type="entry name" value="KOW"/>
</dbReference>
<comment type="similarity">
    <text evidence="2">Belongs to the universal ribosomal protein uL24 family.</text>
</comment>
<dbReference type="SUPFAM" id="SSF50104">
    <property type="entry name" value="Translation proteins SH3-like domain"/>
    <property type="match status" value="1"/>
</dbReference>
<evidence type="ECO:0000256" key="8">
    <source>
        <dbReference type="SAM" id="MobiDB-lite"/>
    </source>
</evidence>
<dbReference type="NCBIfam" id="TIGR01080">
    <property type="entry name" value="rplX_A_E"/>
    <property type="match status" value="1"/>
</dbReference>
<keyword evidence="5" id="KW-0689">Ribosomal protein</keyword>
<dbReference type="InterPro" id="IPR005825">
    <property type="entry name" value="Ribosomal_uL24_CS"/>
</dbReference>
<evidence type="ECO:0000256" key="1">
    <source>
        <dbReference type="ARBA" id="ARBA00004229"/>
    </source>
</evidence>
<dbReference type="Pfam" id="PF16906">
    <property type="entry name" value="Ribosomal_L26"/>
    <property type="match status" value="1"/>
</dbReference>
<dbReference type="OrthoDB" id="1688503at2759"/>
<dbReference type="Pfam" id="PF00467">
    <property type="entry name" value="KOW"/>
    <property type="match status" value="1"/>
</dbReference>
<dbReference type="GO" id="GO:0006412">
    <property type="term" value="P:translation"/>
    <property type="evidence" value="ECO:0007669"/>
    <property type="project" value="InterPro"/>
</dbReference>
<dbReference type="Proteomes" id="UP000789595">
    <property type="component" value="Unassembled WGS sequence"/>
</dbReference>
<evidence type="ECO:0000256" key="7">
    <source>
        <dbReference type="ARBA" id="ARBA00035361"/>
    </source>
</evidence>
<evidence type="ECO:0000313" key="11">
    <source>
        <dbReference type="Proteomes" id="UP000789595"/>
    </source>
</evidence>
<dbReference type="SMART" id="SM00739">
    <property type="entry name" value="KOW"/>
    <property type="match status" value="1"/>
</dbReference>
<feature type="region of interest" description="Disordered" evidence="8">
    <location>
        <begin position="1"/>
        <end position="30"/>
    </location>
</feature>
<dbReference type="PROSITE" id="PS01108">
    <property type="entry name" value="RIBOSOMAL_L24"/>
    <property type="match status" value="1"/>
</dbReference>
<dbReference type="GO" id="GO:0003735">
    <property type="term" value="F:structural constituent of ribosome"/>
    <property type="evidence" value="ECO:0007669"/>
    <property type="project" value="InterPro"/>
</dbReference>
<dbReference type="GO" id="GO:0009507">
    <property type="term" value="C:chloroplast"/>
    <property type="evidence" value="ECO:0007669"/>
    <property type="project" value="UniProtKB-SubCell"/>
</dbReference>
<comment type="caution">
    <text evidence="10">The sequence shown here is derived from an EMBL/GenBank/DDBJ whole genome shotgun (WGS) entry which is preliminary data.</text>
</comment>
<evidence type="ECO:0000256" key="5">
    <source>
        <dbReference type="ARBA" id="ARBA00022980"/>
    </source>
</evidence>
<gene>
    <name evidence="10" type="ORF">PECAL_6P09870</name>
</gene>
<organism evidence="10 11">
    <name type="scientific">Pelagomonas calceolata</name>
    <dbReference type="NCBI Taxonomy" id="35677"/>
    <lineage>
        <taxon>Eukaryota</taxon>
        <taxon>Sar</taxon>
        <taxon>Stramenopiles</taxon>
        <taxon>Ochrophyta</taxon>
        <taxon>Pelagophyceae</taxon>
        <taxon>Pelagomonadales</taxon>
        <taxon>Pelagomonadaceae</taxon>
        <taxon>Pelagomonas</taxon>
    </lineage>
</organism>
<evidence type="ECO:0000259" key="9">
    <source>
        <dbReference type="SMART" id="SM00739"/>
    </source>
</evidence>
<reference evidence="10" key="1">
    <citation type="submission" date="2021-11" db="EMBL/GenBank/DDBJ databases">
        <authorList>
            <consortium name="Genoscope - CEA"/>
            <person name="William W."/>
        </authorList>
    </citation>
    <scope>NUCLEOTIDE SEQUENCE</scope>
</reference>
<dbReference type="CDD" id="cd06089">
    <property type="entry name" value="KOW_RPL26"/>
    <property type="match status" value="1"/>
</dbReference>
<evidence type="ECO:0000256" key="6">
    <source>
        <dbReference type="ARBA" id="ARBA00023274"/>
    </source>
</evidence>
<dbReference type="InterPro" id="IPR041988">
    <property type="entry name" value="Ribosomal_uL24_KOW"/>
</dbReference>
<evidence type="ECO:0000256" key="2">
    <source>
        <dbReference type="ARBA" id="ARBA00010618"/>
    </source>
</evidence>
<keyword evidence="6" id="KW-0687">Ribonucleoprotein</keyword>
<sequence>MKQTGASSRRKSRKAHFTADSSSRRKIMSTSLSKELQAKYNVRSIPVRKDDEVMVVRGIYKNREGKVTACYRGKYVINVERITRDKANGAQVNVGLQPSNCIITKLKLDKDRKAILDRKDRSNTGSVEGTSLAGVD</sequence>
<evidence type="ECO:0000256" key="3">
    <source>
        <dbReference type="ARBA" id="ARBA00022528"/>
    </source>
</evidence>
<feature type="domain" description="KOW" evidence="9">
    <location>
        <begin position="46"/>
        <end position="73"/>
    </location>
</feature>
<proteinExistence type="inferred from homology"/>